<keyword evidence="8" id="KW-0282">Flagellum</keyword>
<dbReference type="HAMAP" id="MF_00415">
    <property type="entry name" value="FlgH"/>
    <property type="match status" value="1"/>
</dbReference>
<keyword evidence="4 7" id="KW-0472">Membrane</keyword>
<dbReference type="InterPro" id="IPR000527">
    <property type="entry name" value="Flag_Lring"/>
</dbReference>
<reference evidence="8 9" key="1">
    <citation type="submission" date="2020-03" db="EMBL/GenBank/DDBJ databases">
        <title>Bacterial isolates of synthetic phycosphere.</title>
        <authorList>
            <person name="Fu H."/>
            <person name="Moran M.A."/>
        </authorList>
    </citation>
    <scope>NUCLEOTIDE SEQUENCE [LARGE SCALE GENOMIC DNA]</scope>
    <source>
        <strain evidence="8 9">HF1</strain>
    </source>
</reference>
<evidence type="ECO:0000313" key="9">
    <source>
        <dbReference type="Proteomes" id="UP000709466"/>
    </source>
</evidence>
<dbReference type="PANTHER" id="PTHR34933:SF1">
    <property type="entry name" value="FLAGELLAR L-RING PROTEIN"/>
    <property type="match status" value="1"/>
</dbReference>
<sequence length="220" mass="23752">MKKALPILAALTLTTACSTYVQEVESQNYEPVYLQEPMYQAERQPTGSIYSTSAQGLFVQDRRAAQIGDVLTVELSERFTASQSLTATSARSSSYQMDLPNILTGGFDDALLTNGTTQSFNGNGSANQSNSLRGRMTVQVVRQLPGGMLEIMGEKRLTLNSGAEYIRITGVVRPEDIGPDNVVPSDRIANARIEYVGAGDSADAARPGWLRRGLNTVSPL</sequence>
<keyword evidence="3 7" id="KW-0732">Signal</keyword>
<dbReference type="PRINTS" id="PR01008">
    <property type="entry name" value="FLGLRINGFLGH"/>
</dbReference>
<evidence type="ECO:0000256" key="4">
    <source>
        <dbReference type="ARBA" id="ARBA00023136"/>
    </source>
</evidence>
<keyword evidence="6 7" id="KW-0998">Cell outer membrane</keyword>
<name>A0ABX0VUI6_9RHOB</name>
<comment type="subcellular location">
    <subcellularLocation>
        <location evidence="7">Cell outer membrane</location>
        <topology evidence="7">Lipid-anchor</topology>
    </subcellularLocation>
    <subcellularLocation>
        <location evidence="7">Bacterial flagellum basal body</location>
    </subcellularLocation>
</comment>
<keyword evidence="7" id="KW-0449">Lipoprotein</keyword>
<keyword evidence="9" id="KW-1185">Reference proteome</keyword>
<comment type="subunit">
    <text evidence="7">The basal body constitutes a major portion of the flagellar organelle and consists of four rings (L,P,S, and M) mounted on a central rod.</text>
</comment>
<keyword evidence="5 7" id="KW-0975">Bacterial flagellum</keyword>
<keyword evidence="8" id="KW-0966">Cell projection</keyword>
<proteinExistence type="inferred from homology"/>
<evidence type="ECO:0000256" key="2">
    <source>
        <dbReference type="ARBA" id="ARBA00006929"/>
    </source>
</evidence>
<evidence type="ECO:0000256" key="1">
    <source>
        <dbReference type="ARBA" id="ARBA00002591"/>
    </source>
</evidence>
<organism evidence="8 9">
    <name type="scientific">Marivivens donghaensis</name>
    <dbReference type="NCBI Taxonomy" id="1699413"/>
    <lineage>
        <taxon>Bacteria</taxon>
        <taxon>Pseudomonadati</taxon>
        <taxon>Pseudomonadota</taxon>
        <taxon>Alphaproteobacteria</taxon>
        <taxon>Rhodobacterales</taxon>
        <taxon>Paracoccaceae</taxon>
        <taxon>Marivivens group</taxon>
        <taxon>Marivivens</taxon>
    </lineage>
</organism>
<comment type="function">
    <text evidence="1 7">Assembles around the rod to form the L-ring and probably protects the motor/basal body from shearing forces during rotation.</text>
</comment>
<evidence type="ECO:0000256" key="7">
    <source>
        <dbReference type="HAMAP-Rule" id="MF_00415"/>
    </source>
</evidence>
<accession>A0ABX0VUI6</accession>
<dbReference type="RefSeq" id="WP_167635757.1">
    <property type="nucleotide sequence ID" value="NZ_JAATOP010000001.1"/>
</dbReference>
<gene>
    <name evidence="7" type="primary">flgH</name>
    <name evidence="8" type="ORF">HCZ30_00260</name>
</gene>
<comment type="caution">
    <text evidence="8">The sequence shown here is derived from an EMBL/GenBank/DDBJ whole genome shotgun (WGS) entry which is preliminary data.</text>
</comment>
<evidence type="ECO:0000256" key="3">
    <source>
        <dbReference type="ARBA" id="ARBA00022729"/>
    </source>
</evidence>
<protein>
    <recommendedName>
        <fullName evidence="7">Flagellar L-ring protein</fullName>
    </recommendedName>
    <alternativeName>
        <fullName evidence="7">Basal body L-ring protein</fullName>
    </alternativeName>
</protein>
<comment type="similarity">
    <text evidence="2 7">Belongs to the FlgH family.</text>
</comment>
<dbReference type="Proteomes" id="UP000709466">
    <property type="component" value="Unassembled WGS sequence"/>
</dbReference>
<keyword evidence="8" id="KW-0969">Cilium</keyword>
<dbReference type="EMBL" id="JAATOP010000001">
    <property type="protein sequence ID" value="NIY70861.1"/>
    <property type="molecule type" value="Genomic_DNA"/>
</dbReference>
<dbReference type="PANTHER" id="PTHR34933">
    <property type="entry name" value="FLAGELLAR L-RING PROTEIN"/>
    <property type="match status" value="1"/>
</dbReference>
<evidence type="ECO:0000256" key="5">
    <source>
        <dbReference type="ARBA" id="ARBA00023143"/>
    </source>
</evidence>
<evidence type="ECO:0000313" key="8">
    <source>
        <dbReference type="EMBL" id="NIY70861.1"/>
    </source>
</evidence>
<dbReference type="Pfam" id="PF02107">
    <property type="entry name" value="FlgH"/>
    <property type="match status" value="1"/>
</dbReference>
<evidence type="ECO:0000256" key="6">
    <source>
        <dbReference type="ARBA" id="ARBA00023237"/>
    </source>
</evidence>
<dbReference type="PROSITE" id="PS51257">
    <property type="entry name" value="PROKAR_LIPOPROTEIN"/>
    <property type="match status" value="1"/>
</dbReference>